<keyword evidence="1" id="KW-0732">Signal</keyword>
<evidence type="ECO:0000313" key="3">
    <source>
        <dbReference type="EMBL" id="ODB96625.1"/>
    </source>
</evidence>
<dbReference type="SUPFAM" id="SSF103247">
    <property type="entry name" value="TT1751-like"/>
    <property type="match status" value="1"/>
</dbReference>
<dbReference type="InterPro" id="IPR035923">
    <property type="entry name" value="TT1751-like_sf"/>
</dbReference>
<dbReference type="PANTHER" id="PTHR38342:SF2">
    <property type="entry name" value="INNER MEMBRANE OR EXPORTED"/>
    <property type="match status" value="1"/>
</dbReference>
<proteinExistence type="predicted"/>
<reference evidence="3 4" key="1">
    <citation type="submission" date="2016-03" db="EMBL/GenBank/DDBJ databases">
        <title>Chemosynthetic sulphur-oxidizing symbionts of marine invertebrate animals are capable of nitrogen fixation.</title>
        <authorList>
            <person name="Petersen J.M."/>
            <person name="Kemper A."/>
            <person name="Gruber-Vodicka H."/>
            <person name="Cardini U."/>
            <person name="Geest Mvander."/>
            <person name="Kleiner M."/>
            <person name="Bulgheresi S."/>
            <person name="Fussmann M."/>
            <person name="Herbold C."/>
            <person name="Seah B.K.B."/>
            <person name="Antony C.Paul."/>
            <person name="Liu D."/>
            <person name="Belitz A."/>
            <person name="Weber M."/>
        </authorList>
    </citation>
    <scope>NUCLEOTIDE SEQUENCE [LARGE SCALE GENOMIC DNA]</scope>
    <source>
        <strain evidence="3">G_D</strain>
    </source>
</reference>
<gene>
    <name evidence="3" type="ORF">A3196_07570</name>
</gene>
<protein>
    <recommendedName>
        <fullName evidence="2">DUF302 domain-containing protein</fullName>
    </recommendedName>
</protein>
<dbReference type="STRING" id="1818881.A3196_07570"/>
<keyword evidence="4" id="KW-1185">Reference proteome</keyword>
<dbReference type="AlphaFoldDB" id="A0A1E2UQ06"/>
<feature type="domain" description="DUF302" evidence="2">
    <location>
        <begin position="55"/>
        <end position="117"/>
    </location>
</feature>
<name>A0A1E2UQ06_9GAMM</name>
<dbReference type="PANTHER" id="PTHR38342">
    <property type="entry name" value="SLR5037 PROTEIN"/>
    <property type="match status" value="1"/>
</dbReference>
<organism evidence="3 4">
    <name type="scientific">Candidatus Thiodiazotropha endoloripes</name>
    <dbReference type="NCBI Taxonomy" id="1818881"/>
    <lineage>
        <taxon>Bacteria</taxon>
        <taxon>Pseudomonadati</taxon>
        <taxon>Pseudomonadota</taxon>
        <taxon>Gammaproteobacteria</taxon>
        <taxon>Chromatiales</taxon>
        <taxon>Sedimenticolaceae</taxon>
        <taxon>Candidatus Thiodiazotropha</taxon>
    </lineage>
</organism>
<dbReference type="EMBL" id="LVJZ01000003">
    <property type="protein sequence ID" value="ODB96625.1"/>
    <property type="molecule type" value="Genomic_DNA"/>
</dbReference>
<dbReference type="Proteomes" id="UP000094849">
    <property type="component" value="Unassembled WGS sequence"/>
</dbReference>
<comment type="caution">
    <text evidence="3">The sequence shown here is derived from an EMBL/GenBank/DDBJ whole genome shotgun (WGS) entry which is preliminary data.</text>
</comment>
<dbReference type="Gene3D" id="3.30.310.70">
    <property type="entry name" value="TT1751-like domain"/>
    <property type="match status" value="1"/>
</dbReference>
<feature type="signal peptide" evidence="1">
    <location>
        <begin position="1"/>
        <end position="20"/>
    </location>
</feature>
<sequence>MKTITILLVSLLFSVGLARADGGLVTLPSQFSFEETVNRFVAAVEGAELKVFSKIDHSAGAQKVGQSLRPTLLIIFGSPKVGTALMTSDQRAGIDLPMKALVWVDDQAKVWLGYNNPDRLFDRFAINDREKVRKKVTGALQKFASKATQP</sequence>
<evidence type="ECO:0000259" key="2">
    <source>
        <dbReference type="Pfam" id="PF03625"/>
    </source>
</evidence>
<evidence type="ECO:0000256" key="1">
    <source>
        <dbReference type="SAM" id="SignalP"/>
    </source>
</evidence>
<accession>A0A1E2UQ06</accession>
<dbReference type="InterPro" id="IPR005180">
    <property type="entry name" value="DUF302"/>
</dbReference>
<feature type="chain" id="PRO_5009119102" description="DUF302 domain-containing protein" evidence="1">
    <location>
        <begin position="21"/>
        <end position="150"/>
    </location>
</feature>
<dbReference type="OrthoDB" id="9799367at2"/>
<dbReference type="CDD" id="cd14797">
    <property type="entry name" value="DUF302"/>
    <property type="match status" value="1"/>
</dbReference>
<dbReference type="RefSeq" id="WP_069004357.1">
    <property type="nucleotide sequence ID" value="NZ_LVJW01000003.1"/>
</dbReference>
<dbReference type="Pfam" id="PF03625">
    <property type="entry name" value="DUF302"/>
    <property type="match status" value="1"/>
</dbReference>
<evidence type="ECO:0000313" key="4">
    <source>
        <dbReference type="Proteomes" id="UP000094849"/>
    </source>
</evidence>